<dbReference type="EMBL" id="CP032695">
    <property type="protein sequence ID" value="AYG62957.1"/>
    <property type="molecule type" value="Genomic_DNA"/>
</dbReference>
<feature type="chain" id="PRO_5017418222" evidence="1">
    <location>
        <begin position="20"/>
        <end position="94"/>
    </location>
</feature>
<evidence type="ECO:0000256" key="1">
    <source>
        <dbReference type="SAM" id="SignalP"/>
    </source>
</evidence>
<feature type="signal peptide" evidence="1">
    <location>
        <begin position="1"/>
        <end position="19"/>
    </location>
</feature>
<proteinExistence type="predicted"/>
<dbReference type="Proteomes" id="UP000282195">
    <property type="component" value="Plasmid pRCCGE525c"/>
</dbReference>
<keyword evidence="3" id="KW-1185">Reference proteome</keyword>
<dbReference type="AlphaFoldDB" id="A0A387FZ74"/>
<organism evidence="2 3">
    <name type="scientific">Rhizobium jaguaris</name>
    <dbReference type="NCBI Taxonomy" id="1312183"/>
    <lineage>
        <taxon>Bacteria</taxon>
        <taxon>Pseudomonadati</taxon>
        <taxon>Pseudomonadota</taxon>
        <taxon>Alphaproteobacteria</taxon>
        <taxon>Hyphomicrobiales</taxon>
        <taxon>Rhizobiaceae</taxon>
        <taxon>Rhizobium/Agrobacterium group</taxon>
        <taxon>Rhizobium</taxon>
    </lineage>
</organism>
<dbReference type="RefSeq" id="WP_120707867.1">
    <property type="nucleotide sequence ID" value="NZ_CP032695.1"/>
</dbReference>
<sequence>MKRLLISCLIAMGALTATALPTYAQSVTITTDGGYDYRHYDPYYHYGDRYYGDRYRYRTMYRDSDDYRYGRCMTRRVAFHHYGRLVVKETRYCR</sequence>
<dbReference type="OrthoDB" id="8400315at2"/>
<gene>
    <name evidence="2" type="ORF">CCGE525_30035</name>
</gene>
<keyword evidence="1" id="KW-0732">Signal</keyword>
<geneLocation type="plasmid" evidence="3">
    <name>prccge525c</name>
</geneLocation>
<name>A0A387FZ74_9HYPH</name>
<keyword evidence="2" id="KW-0614">Plasmid</keyword>
<evidence type="ECO:0000313" key="3">
    <source>
        <dbReference type="Proteomes" id="UP000282195"/>
    </source>
</evidence>
<reference evidence="2 3" key="1">
    <citation type="submission" date="2018-10" db="EMBL/GenBank/DDBJ databases">
        <title>Rhizobium etli, R. leguminosarum and a new Rhizobium genospecies from Phaseolus dumosus.</title>
        <authorList>
            <person name="Ramirez-Puebla S.T."/>
            <person name="Rogel-Hernandez M.A."/>
            <person name="Guerrero G."/>
            <person name="Ormeno-Orrillo E."/>
            <person name="Martinez-Romero J.C."/>
            <person name="Negrete-Yankelevich S."/>
            <person name="Martinez-Romero E."/>
        </authorList>
    </citation>
    <scope>NUCLEOTIDE SEQUENCE [LARGE SCALE GENOMIC DNA]</scope>
    <source>
        <strain evidence="2 3">CCGE525</strain>
        <plasmid evidence="3">prccge525c</plasmid>
    </source>
</reference>
<protein>
    <submittedName>
        <fullName evidence="2">Uncharacterized protein</fullName>
    </submittedName>
</protein>
<evidence type="ECO:0000313" key="2">
    <source>
        <dbReference type="EMBL" id="AYG62957.1"/>
    </source>
</evidence>
<dbReference type="KEGG" id="rjg:CCGE525_30035"/>
<accession>A0A387FZ74</accession>